<evidence type="ECO:0008006" key="3">
    <source>
        <dbReference type="Google" id="ProtNLM"/>
    </source>
</evidence>
<accession>A0A1A8D9N0</accession>
<dbReference type="InterPro" id="IPR036691">
    <property type="entry name" value="Endo/exonu/phosph_ase_sf"/>
</dbReference>
<dbReference type="PANTHER" id="PTHR46670">
    <property type="entry name" value="ENDO/EXONUCLEASE/PHOSPHATASE DOMAIN-CONTAINING PROTEIN"/>
    <property type="match status" value="1"/>
</dbReference>
<dbReference type="EMBL" id="HAEA01002342">
    <property type="protein sequence ID" value="SBQ30822.1"/>
    <property type="molecule type" value="Transcribed_RNA"/>
</dbReference>
<proteinExistence type="predicted"/>
<evidence type="ECO:0000256" key="1">
    <source>
        <dbReference type="SAM" id="MobiDB-lite"/>
    </source>
</evidence>
<reference evidence="2" key="2">
    <citation type="submission" date="2016-06" db="EMBL/GenBank/DDBJ databases">
        <title>The genome of a short-lived fish provides insights into sex chromosome evolution and the genetic control of aging.</title>
        <authorList>
            <person name="Reichwald K."/>
            <person name="Felder M."/>
            <person name="Petzold A."/>
            <person name="Koch P."/>
            <person name="Groth M."/>
            <person name="Platzer M."/>
        </authorList>
    </citation>
    <scope>NUCLEOTIDE SEQUENCE</scope>
    <source>
        <tissue evidence="2">Brain</tissue>
    </source>
</reference>
<name>A0A1A8D9N0_NOTKA</name>
<reference evidence="2" key="1">
    <citation type="submission" date="2016-05" db="EMBL/GenBank/DDBJ databases">
        <authorList>
            <person name="Lavstsen T."/>
            <person name="Jespersen J.S."/>
        </authorList>
    </citation>
    <scope>NUCLEOTIDE SEQUENCE</scope>
    <source>
        <tissue evidence="2">Brain</tissue>
    </source>
</reference>
<dbReference type="PANTHER" id="PTHR46670:SF3">
    <property type="entry name" value="ENDONUCLEASE_EXONUCLEASE_PHOSPHATASE DOMAIN-CONTAINING PROTEIN"/>
    <property type="match status" value="1"/>
</dbReference>
<feature type="non-terminal residue" evidence="2">
    <location>
        <position position="321"/>
    </location>
</feature>
<sequence length="321" mass="34470">MHEPQPLQGQIPPLLPGCQQQTSLTLPGPSSPLLAGFPSSLTGPFPTGLLPLLSGSSPLAHLAGSPSSLTGPFSPGFLPLLLGSSPLGYLTGSPPLLSGPFTPGILPLSPGFSPMVPRPLPLMPWPLPPQPRYPPWLSGPQTSLHGPLLDGPPPILSPLHAEFSPVLSGPLSRPAGPLSMLPGPLPLFQRTGWKKKHGVDFRLLRPLQKCKPCSSIKVGLFNAQSLSNKSSLIQACITDMKIDVMCLTETWHRPDSYMALNEACPQGYIYLERARCTGRGGGLAVIYRSDLQLSPLPLPRMSTFDCLSFKFMSHKPMTFYR</sequence>
<evidence type="ECO:0000313" key="2">
    <source>
        <dbReference type="EMBL" id="SBQ30822.1"/>
    </source>
</evidence>
<feature type="region of interest" description="Disordered" evidence="1">
    <location>
        <begin position="1"/>
        <end position="21"/>
    </location>
</feature>
<protein>
    <recommendedName>
        <fullName evidence="3">Endonuclease/exonuclease/phosphatase domain-containing protein</fullName>
    </recommendedName>
</protein>
<gene>
    <name evidence="2" type="primary">Nfu_g_1_025309</name>
</gene>
<organism evidence="2">
    <name type="scientific">Nothobranchius kadleci</name>
    <name type="common">African annual killifish</name>
    <dbReference type="NCBI Taxonomy" id="1051664"/>
    <lineage>
        <taxon>Eukaryota</taxon>
        <taxon>Metazoa</taxon>
        <taxon>Chordata</taxon>
        <taxon>Craniata</taxon>
        <taxon>Vertebrata</taxon>
        <taxon>Euteleostomi</taxon>
        <taxon>Actinopterygii</taxon>
        <taxon>Neopterygii</taxon>
        <taxon>Teleostei</taxon>
        <taxon>Neoteleostei</taxon>
        <taxon>Acanthomorphata</taxon>
        <taxon>Ovalentaria</taxon>
        <taxon>Atherinomorphae</taxon>
        <taxon>Cyprinodontiformes</taxon>
        <taxon>Nothobranchiidae</taxon>
        <taxon>Nothobranchius</taxon>
    </lineage>
</organism>
<dbReference type="AlphaFoldDB" id="A0A1A8D9N0"/>
<dbReference type="SUPFAM" id="SSF56219">
    <property type="entry name" value="DNase I-like"/>
    <property type="match status" value="1"/>
</dbReference>
<dbReference type="Gene3D" id="3.60.10.10">
    <property type="entry name" value="Endonuclease/exonuclease/phosphatase"/>
    <property type="match status" value="1"/>
</dbReference>